<evidence type="ECO:0000256" key="7">
    <source>
        <dbReference type="ARBA" id="ARBA00023173"/>
    </source>
</evidence>
<feature type="transmembrane region" description="Helical" evidence="10">
    <location>
        <begin position="319"/>
        <end position="343"/>
    </location>
</feature>
<dbReference type="SUPFAM" id="SSF81340">
    <property type="entry name" value="Clc chloride channel"/>
    <property type="match status" value="1"/>
</dbReference>
<dbReference type="PANTHER" id="PTHR43427">
    <property type="entry name" value="CHLORIDE CHANNEL PROTEIN CLC-E"/>
    <property type="match status" value="1"/>
</dbReference>
<feature type="transmembrane region" description="Helical" evidence="10">
    <location>
        <begin position="47"/>
        <end position="68"/>
    </location>
</feature>
<feature type="transmembrane region" description="Helical" evidence="10">
    <location>
        <begin position="290"/>
        <end position="312"/>
    </location>
</feature>
<evidence type="ECO:0000256" key="9">
    <source>
        <dbReference type="ARBA" id="ARBA00023303"/>
    </source>
</evidence>
<dbReference type="InterPro" id="IPR001807">
    <property type="entry name" value="ClC"/>
</dbReference>
<dbReference type="Gene3D" id="1.10.3080.10">
    <property type="entry name" value="Clc chloride channel"/>
    <property type="match status" value="1"/>
</dbReference>
<evidence type="ECO:0000256" key="3">
    <source>
        <dbReference type="ARBA" id="ARBA00022692"/>
    </source>
</evidence>
<keyword evidence="7" id="KW-0869">Chloride channel</keyword>
<keyword evidence="5" id="KW-0406">Ion transport</keyword>
<feature type="domain" description="RCK C-terminal" evidence="11">
    <location>
        <begin position="416"/>
        <end position="497"/>
    </location>
</feature>
<accession>A0ABS2GGS1</accession>
<keyword evidence="2" id="KW-0813">Transport</keyword>
<dbReference type="CDD" id="cd01031">
    <property type="entry name" value="EriC"/>
    <property type="match status" value="1"/>
</dbReference>
<sequence>MDIYTIIQLVIKGALVGMAAGFFGATFRYFIHYGEEVRRVYMMNTDWLSISCWVVLMIILGWICAKLLRWAPLSGGSGIPQIEGEMMGIFDMNPYRTLVSKYLGGIFNGLCGFSVGREGPSVQLGGSVGKILAYWFKSPLREERILTSAGAAAGLTAAFSAPVSGAIFVFEEVHKSFYPMLVIPTFTAALMSNFVTSTIFGLQPSLGFTVMTGLPLSSFSYLLLLGVVMGLIGVAFNRTILWGKKLFGRWSAGGTVKIITTFLVVTMIGYDSQLLLGGGNDLVGQLSAEHLGLWLLVGIVVGKILLTALCYGSGAQGGIFLPMLVIGAAAGALVQAVLVTAGLMDQAYLGNFVICAMGGMLAAAMRTPLLSILLVLEMTNSFHSIYSVGTVAIVAYLTAELCKEAPIYDSLLEMMAGPAEKTDAVQTFFETKIPVVSGITGKELRTLNMPEGTIIVSIARRGMHLVPLGDTKLEAGDELYISCRRGRLEEAKKYFTQS</sequence>
<feature type="transmembrane region" description="Helical" evidence="10">
    <location>
        <begin position="250"/>
        <end position="270"/>
    </location>
</feature>
<dbReference type="PRINTS" id="PR00762">
    <property type="entry name" value="CLCHANNEL"/>
</dbReference>
<protein>
    <submittedName>
        <fullName evidence="12">Chloride channel protein</fullName>
    </submittedName>
</protein>
<dbReference type="Gene3D" id="3.30.70.1450">
    <property type="entry name" value="Regulator of K+ conductance, C-terminal domain"/>
    <property type="match status" value="1"/>
</dbReference>
<keyword evidence="6 10" id="KW-0472">Membrane</keyword>
<evidence type="ECO:0000259" key="11">
    <source>
        <dbReference type="PROSITE" id="PS51202"/>
    </source>
</evidence>
<dbReference type="Proteomes" id="UP000707138">
    <property type="component" value="Unassembled WGS sequence"/>
</dbReference>
<evidence type="ECO:0000313" key="12">
    <source>
        <dbReference type="EMBL" id="MBM6912334.1"/>
    </source>
</evidence>
<dbReference type="PANTHER" id="PTHR43427:SF6">
    <property type="entry name" value="CHLORIDE CHANNEL PROTEIN CLC-E"/>
    <property type="match status" value="1"/>
</dbReference>
<keyword evidence="13" id="KW-1185">Reference proteome</keyword>
<dbReference type="Pfam" id="PF02080">
    <property type="entry name" value="TrkA_C"/>
    <property type="match status" value="1"/>
</dbReference>
<evidence type="ECO:0000256" key="2">
    <source>
        <dbReference type="ARBA" id="ARBA00022448"/>
    </source>
</evidence>
<feature type="transmembrane region" description="Helical" evidence="10">
    <location>
        <begin position="145"/>
        <end position="170"/>
    </location>
</feature>
<evidence type="ECO:0000256" key="4">
    <source>
        <dbReference type="ARBA" id="ARBA00022989"/>
    </source>
</evidence>
<dbReference type="InterPro" id="IPR036721">
    <property type="entry name" value="RCK_C_sf"/>
</dbReference>
<evidence type="ECO:0000313" key="13">
    <source>
        <dbReference type="Proteomes" id="UP000707138"/>
    </source>
</evidence>
<comment type="subcellular location">
    <subcellularLocation>
        <location evidence="1">Membrane</location>
        <topology evidence="1">Multi-pass membrane protein</topology>
    </subcellularLocation>
</comment>
<reference evidence="12 13" key="1">
    <citation type="journal article" date="2021" name="Sci. Rep.">
        <title>The distribution of antibiotic resistance genes in chicken gut microbiota commensals.</title>
        <authorList>
            <person name="Juricova H."/>
            <person name="Matiasovicova J."/>
            <person name="Kubasova T."/>
            <person name="Cejkova D."/>
            <person name="Rychlik I."/>
        </authorList>
    </citation>
    <scope>NUCLEOTIDE SEQUENCE [LARGE SCALE GENOMIC DNA]</scope>
    <source>
        <strain evidence="12 13">An537</strain>
    </source>
</reference>
<keyword evidence="9" id="KW-0407">Ion channel</keyword>
<dbReference type="InterPro" id="IPR050368">
    <property type="entry name" value="ClC-type_chloride_channel"/>
</dbReference>
<feature type="transmembrane region" description="Helical" evidence="10">
    <location>
        <begin position="6"/>
        <end position="27"/>
    </location>
</feature>
<feature type="transmembrane region" description="Helical" evidence="10">
    <location>
        <begin position="177"/>
        <end position="199"/>
    </location>
</feature>
<dbReference type="Pfam" id="PF00654">
    <property type="entry name" value="Voltage_CLC"/>
    <property type="match status" value="1"/>
</dbReference>
<name>A0ABS2GGS1_9FIRM</name>
<keyword evidence="3 10" id="KW-0812">Transmembrane</keyword>
<proteinExistence type="predicted"/>
<dbReference type="SUPFAM" id="SSF116726">
    <property type="entry name" value="TrkA C-terminal domain-like"/>
    <property type="match status" value="1"/>
</dbReference>
<comment type="caution">
    <text evidence="12">The sequence shown here is derived from an EMBL/GenBank/DDBJ whole genome shotgun (WGS) entry which is preliminary data.</text>
</comment>
<evidence type="ECO:0000256" key="1">
    <source>
        <dbReference type="ARBA" id="ARBA00004141"/>
    </source>
</evidence>
<dbReference type="EMBL" id="JACJLA010000004">
    <property type="protein sequence ID" value="MBM6912334.1"/>
    <property type="molecule type" value="Genomic_DNA"/>
</dbReference>
<dbReference type="RefSeq" id="WP_205087591.1">
    <property type="nucleotide sequence ID" value="NZ_JACJMC010000004.1"/>
</dbReference>
<feature type="transmembrane region" description="Helical" evidence="10">
    <location>
        <begin position="219"/>
        <end position="238"/>
    </location>
</feature>
<organism evidence="12 13">
    <name type="scientific">Veillonella magna</name>
    <dbReference type="NCBI Taxonomy" id="464322"/>
    <lineage>
        <taxon>Bacteria</taxon>
        <taxon>Bacillati</taxon>
        <taxon>Bacillota</taxon>
        <taxon>Negativicutes</taxon>
        <taxon>Veillonellales</taxon>
        <taxon>Veillonellaceae</taxon>
        <taxon>Veillonella</taxon>
    </lineage>
</organism>
<dbReference type="InterPro" id="IPR006037">
    <property type="entry name" value="RCK_C"/>
</dbReference>
<keyword evidence="4 10" id="KW-1133">Transmembrane helix</keyword>
<dbReference type="PROSITE" id="PS51202">
    <property type="entry name" value="RCK_C"/>
    <property type="match status" value="1"/>
</dbReference>
<evidence type="ECO:0000256" key="5">
    <source>
        <dbReference type="ARBA" id="ARBA00023065"/>
    </source>
</evidence>
<feature type="transmembrane region" description="Helical" evidence="10">
    <location>
        <begin position="349"/>
        <end position="376"/>
    </location>
</feature>
<keyword evidence="8" id="KW-0868">Chloride</keyword>
<dbReference type="InterPro" id="IPR014743">
    <property type="entry name" value="Cl-channel_core"/>
</dbReference>
<gene>
    <name evidence="12" type="ORF">H6A01_03175</name>
</gene>
<evidence type="ECO:0000256" key="6">
    <source>
        <dbReference type="ARBA" id="ARBA00023136"/>
    </source>
</evidence>
<evidence type="ECO:0000256" key="8">
    <source>
        <dbReference type="ARBA" id="ARBA00023214"/>
    </source>
</evidence>
<evidence type="ECO:0000256" key="10">
    <source>
        <dbReference type="SAM" id="Phobius"/>
    </source>
</evidence>